<keyword evidence="2" id="KW-0472">Membrane</keyword>
<evidence type="ECO:0000256" key="2">
    <source>
        <dbReference type="SAM" id="Phobius"/>
    </source>
</evidence>
<dbReference type="GO" id="GO:0030246">
    <property type="term" value="F:carbohydrate binding"/>
    <property type="evidence" value="ECO:0007669"/>
    <property type="project" value="TreeGrafter"/>
</dbReference>
<gene>
    <name evidence="4" type="ORF">TCNE_LOCUS3537</name>
</gene>
<dbReference type="Pfam" id="PF00703">
    <property type="entry name" value="Glyco_hydro_2"/>
    <property type="match status" value="1"/>
</dbReference>
<comment type="similarity">
    <text evidence="1">Belongs to the glycosyl hydrolase 2 family.</text>
</comment>
<evidence type="ECO:0000256" key="1">
    <source>
        <dbReference type="ARBA" id="ARBA00007401"/>
    </source>
</evidence>
<dbReference type="Gene3D" id="2.60.40.10">
    <property type="entry name" value="Immunoglobulins"/>
    <property type="match status" value="1"/>
</dbReference>
<reference evidence="6" key="1">
    <citation type="submission" date="2016-06" db="UniProtKB">
        <authorList>
            <consortium name="WormBaseParasite"/>
        </authorList>
    </citation>
    <scope>IDENTIFICATION</scope>
</reference>
<dbReference type="InterPro" id="IPR036156">
    <property type="entry name" value="Beta-gal/glucu_dom_sf"/>
</dbReference>
<evidence type="ECO:0000313" key="4">
    <source>
        <dbReference type="EMBL" id="VDM29254.1"/>
    </source>
</evidence>
<dbReference type="GO" id="GO:0019391">
    <property type="term" value="P:glucuronoside catabolic process"/>
    <property type="evidence" value="ECO:0007669"/>
    <property type="project" value="TreeGrafter"/>
</dbReference>
<dbReference type="InterPro" id="IPR006102">
    <property type="entry name" value="Ig-like_GH2"/>
</dbReference>
<evidence type="ECO:0000259" key="3">
    <source>
        <dbReference type="Pfam" id="PF00703"/>
    </source>
</evidence>
<dbReference type="InterPro" id="IPR017853">
    <property type="entry name" value="GH"/>
</dbReference>
<dbReference type="AlphaFoldDB" id="A0A183U4W7"/>
<dbReference type="InterPro" id="IPR013783">
    <property type="entry name" value="Ig-like_fold"/>
</dbReference>
<protein>
    <submittedName>
        <fullName evidence="6">Glyco_hydro_2 domain-containing protein</fullName>
    </submittedName>
</protein>
<keyword evidence="5" id="KW-1185">Reference proteome</keyword>
<dbReference type="GO" id="GO:0004566">
    <property type="term" value="F:beta-glucuronidase activity"/>
    <property type="evidence" value="ECO:0007669"/>
    <property type="project" value="TreeGrafter"/>
</dbReference>
<name>A0A183U4W7_TOXCA</name>
<dbReference type="WBParaSite" id="TCNE_0000353701-mRNA-1">
    <property type="protein sequence ID" value="TCNE_0000353701-mRNA-1"/>
    <property type="gene ID" value="TCNE_0000353701"/>
</dbReference>
<dbReference type="PANTHER" id="PTHR10066:SF67">
    <property type="entry name" value="BETA-GLUCURONIDASE"/>
    <property type="match status" value="1"/>
</dbReference>
<keyword evidence="2" id="KW-0812">Transmembrane</keyword>
<dbReference type="Proteomes" id="UP000050794">
    <property type="component" value="Unassembled WGS sequence"/>
</dbReference>
<keyword evidence="2" id="KW-1133">Transmembrane helix</keyword>
<dbReference type="EMBL" id="UYWY01004632">
    <property type="protein sequence ID" value="VDM29254.1"/>
    <property type="molecule type" value="Genomic_DNA"/>
</dbReference>
<feature type="transmembrane region" description="Helical" evidence="2">
    <location>
        <begin position="122"/>
        <end position="139"/>
    </location>
</feature>
<dbReference type="PANTHER" id="PTHR10066">
    <property type="entry name" value="BETA-GLUCURONIDASE"/>
    <property type="match status" value="1"/>
</dbReference>
<accession>A0A183U4W7</accession>
<dbReference type="GO" id="GO:0005975">
    <property type="term" value="P:carbohydrate metabolic process"/>
    <property type="evidence" value="ECO:0007669"/>
    <property type="project" value="InterPro"/>
</dbReference>
<dbReference type="GO" id="GO:0005615">
    <property type="term" value="C:extracellular space"/>
    <property type="evidence" value="ECO:0007669"/>
    <property type="project" value="TreeGrafter"/>
</dbReference>
<evidence type="ECO:0000313" key="5">
    <source>
        <dbReference type="Proteomes" id="UP000050794"/>
    </source>
</evidence>
<proteinExistence type="inferred from homology"/>
<dbReference type="SUPFAM" id="SSF51445">
    <property type="entry name" value="(Trans)glycosidases"/>
    <property type="match status" value="1"/>
</dbReference>
<feature type="domain" description="Glycoside hydrolase family 2 immunoglobulin-like beta-sandwich" evidence="3">
    <location>
        <begin position="22"/>
        <end position="77"/>
    </location>
</feature>
<dbReference type="SUPFAM" id="SSF49303">
    <property type="entry name" value="beta-Galactosidase/glucuronidase domain"/>
    <property type="match status" value="1"/>
</dbReference>
<reference evidence="4 5" key="2">
    <citation type="submission" date="2018-11" db="EMBL/GenBank/DDBJ databases">
        <authorList>
            <consortium name="Pathogen Informatics"/>
        </authorList>
    </citation>
    <scope>NUCLEOTIDE SEQUENCE [LARGE SCALE GENOMIC DNA]</scope>
</reference>
<sequence>MVNSNGASYQETVVVTARNENGAVIFENEGSHFRGFIENVRPWWPRGMGTPTLYQLEIRLLNGRVPIDIYRIQFGFRTVSFTNDEIYINGRPFYCRGFGMHEDFEVFLKVFRLFFLITDYDTLWFSVLYASIIASYLMRQAKEQQYVKKF</sequence>
<evidence type="ECO:0000313" key="6">
    <source>
        <dbReference type="WBParaSite" id="TCNE_0000353701-mRNA-1"/>
    </source>
</evidence>
<organism evidence="5 6">
    <name type="scientific">Toxocara canis</name>
    <name type="common">Canine roundworm</name>
    <dbReference type="NCBI Taxonomy" id="6265"/>
    <lineage>
        <taxon>Eukaryota</taxon>
        <taxon>Metazoa</taxon>
        <taxon>Ecdysozoa</taxon>
        <taxon>Nematoda</taxon>
        <taxon>Chromadorea</taxon>
        <taxon>Rhabditida</taxon>
        <taxon>Spirurina</taxon>
        <taxon>Ascaridomorpha</taxon>
        <taxon>Ascaridoidea</taxon>
        <taxon>Toxocaridae</taxon>
        <taxon>Toxocara</taxon>
    </lineage>
</organism>